<name>A0AAP0NKR8_9MAGN</name>
<dbReference type="Proteomes" id="UP001417504">
    <property type="component" value="Unassembled WGS sequence"/>
</dbReference>
<dbReference type="AlphaFoldDB" id="A0AAP0NKR8"/>
<evidence type="ECO:0000313" key="1">
    <source>
        <dbReference type="EMBL" id="KAK9110049.1"/>
    </source>
</evidence>
<reference evidence="1 2" key="1">
    <citation type="submission" date="2024-01" db="EMBL/GenBank/DDBJ databases">
        <title>Genome assemblies of Stephania.</title>
        <authorList>
            <person name="Yang L."/>
        </authorList>
    </citation>
    <scope>NUCLEOTIDE SEQUENCE [LARGE SCALE GENOMIC DNA]</scope>
    <source>
        <strain evidence="1">QJT</strain>
        <tissue evidence="1">Leaf</tissue>
    </source>
</reference>
<sequence length="154" mass="16930">MEVEGVRERLLSIDSHQICACQRSRSKEPPPESLRILSRLEVGYGSPATSQMEVAYPKKKRPTSSYRKKKVVENNHIPKCLWVKYANESNVHTVETGVKHGGATSSVKDRGGLTIGAGTREDTELSCTQSGDVADIEGEQELAGTSHEMLFLTD</sequence>
<dbReference type="EMBL" id="JBBNAE010000007">
    <property type="protein sequence ID" value="KAK9110049.1"/>
    <property type="molecule type" value="Genomic_DNA"/>
</dbReference>
<accession>A0AAP0NKR8</accession>
<gene>
    <name evidence="1" type="ORF">Sjap_018109</name>
</gene>
<proteinExistence type="predicted"/>
<keyword evidence="2" id="KW-1185">Reference proteome</keyword>
<protein>
    <submittedName>
        <fullName evidence="1">Uncharacterized protein</fullName>
    </submittedName>
</protein>
<comment type="caution">
    <text evidence="1">The sequence shown here is derived from an EMBL/GenBank/DDBJ whole genome shotgun (WGS) entry which is preliminary data.</text>
</comment>
<organism evidence="1 2">
    <name type="scientific">Stephania japonica</name>
    <dbReference type="NCBI Taxonomy" id="461633"/>
    <lineage>
        <taxon>Eukaryota</taxon>
        <taxon>Viridiplantae</taxon>
        <taxon>Streptophyta</taxon>
        <taxon>Embryophyta</taxon>
        <taxon>Tracheophyta</taxon>
        <taxon>Spermatophyta</taxon>
        <taxon>Magnoliopsida</taxon>
        <taxon>Ranunculales</taxon>
        <taxon>Menispermaceae</taxon>
        <taxon>Menispermoideae</taxon>
        <taxon>Cissampelideae</taxon>
        <taxon>Stephania</taxon>
    </lineage>
</organism>
<evidence type="ECO:0000313" key="2">
    <source>
        <dbReference type="Proteomes" id="UP001417504"/>
    </source>
</evidence>